<accession>A0A841Z7F8</accession>
<dbReference type="RefSeq" id="WP_185426415.1">
    <property type="nucleotide sequence ID" value="NZ_JAARRL010000017.1"/>
</dbReference>
<gene>
    <name evidence="1" type="ORF">HB943_11075</name>
</gene>
<organism evidence="1 2">
    <name type="scientific">Listeria weihenstephanensis</name>
    <dbReference type="NCBI Taxonomy" id="1006155"/>
    <lineage>
        <taxon>Bacteria</taxon>
        <taxon>Bacillati</taxon>
        <taxon>Bacillota</taxon>
        <taxon>Bacilli</taxon>
        <taxon>Bacillales</taxon>
        <taxon>Listeriaceae</taxon>
        <taxon>Listeria</taxon>
    </lineage>
</organism>
<name>A0A841Z7F8_9LIST</name>
<dbReference type="InterPro" id="IPR029058">
    <property type="entry name" value="AB_hydrolase_fold"/>
</dbReference>
<dbReference type="InterPro" id="IPR022267">
    <property type="entry name" value="Asp2"/>
</dbReference>
<protein>
    <recommendedName>
        <fullName evidence="3">Two component regulator three Y domain-containing protein</fullName>
    </recommendedName>
</protein>
<dbReference type="Gene3D" id="3.40.50.1820">
    <property type="entry name" value="alpha/beta hydrolase"/>
    <property type="match status" value="1"/>
</dbReference>
<reference evidence="1 2" key="1">
    <citation type="submission" date="2020-03" db="EMBL/GenBank/DDBJ databases">
        <title>Soil Listeria distribution.</title>
        <authorList>
            <person name="Liao J."/>
            <person name="Wiedmann M."/>
        </authorList>
    </citation>
    <scope>NUCLEOTIDE SEQUENCE [LARGE SCALE GENOMIC DNA]</scope>
    <source>
        <strain evidence="1 2">FSL L7-1523</strain>
    </source>
</reference>
<dbReference type="EMBL" id="JAARRL010000017">
    <property type="protein sequence ID" value="MBC1501144.1"/>
    <property type="molecule type" value="Genomic_DNA"/>
</dbReference>
<dbReference type="SUPFAM" id="SSF53474">
    <property type="entry name" value="alpha/beta-Hydrolases"/>
    <property type="match status" value="1"/>
</dbReference>
<dbReference type="GO" id="GO:0015031">
    <property type="term" value="P:protein transport"/>
    <property type="evidence" value="ECO:0007669"/>
    <property type="project" value="InterPro"/>
</dbReference>
<dbReference type="Proteomes" id="UP000564536">
    <property type="component" value="Unassembled WGS sequence"/>
</dbReference>
<dbReference type="AlphaFoldDB" id="A0A841Z7F8"/>
<proteinExistence type="predicted"/>
<evidence type="ECO:0000313" key="1">
    <source>
        <dbReference type="EMBL" id="MBC1501144.1"/>
    </source>
</evidence>
<evidence type="ECO:0008006" key="3">
    <source>
        <dbReference type="Google" id="ProtNLM"/>
    </source>
</evidence>
<evidence type="ECO:0000313" key="2">
    <source>
        <dbReference type="Proteomes" id="UP000564536"/>
    </source>
</evidence>
<dbReference type="Pfam" id="PF16929">
    <property type="entry name" value="Asp2"/>
    <property type="match status" value="1"/>
</dbReference>
<comment type="caution">
    <text evidence="1">The sequence shown here is derived from an EMBL/GenBank/DDBJ whole genome shotgun (WGS) entry which is preliminary data.</text>
</comment>
<sequence length="254" mass="29724">MKKLIRKQLKKIYFSIMQTKKKMSNNVNLTYLYRKKSDSEQLIVIFSSMVPVGQSIYHYVRTLEDSSCNRLYILDDFGYKKRGVFYLGENGGMEVREAVEELIRQMIDEHGIKKTIFAGTSKGGFAALYFGIRMQIEQIIVGAPIYKVNKFLKNRVENSRLAMINEDENDAEEKLDCLLSQEIEKNEFKGAVSIQYSRKDECYKSQSKPLISALNDQKIELRLKEEEYEKHEFCPVFFPEFLRGELKEVVNRDD</sequence>